<evidence type="ECO:0000256" key="4">
    <source>
        <dbReference type="ARBA" id="ARBA00022452"/>
    </source>
</evidence>
<name>A0A270NJX4_STEMA</name>
<dbReference type="InterPro" id="IPR037224">
    <property type="entry name" value="PapC_N_sf"/>
</dbReference>
<dbReference type="Pfam" id="PF13954">
    <property type="entry name" value="PapC_N"/>
    <property type="match status" value="1"/>
</dbReference>
<feature type="signal peptide" evidence="9">
    <location>
        <begin position="1"/>
        <end position="41"/>
    </location>
</feature>
<geneLocation type="plasmid" evidence="12">
    <name>unnamed1</name>
</geneLocation>
<evidence type="ECO:0000313" key="12">
    <source>
        <dbReference type="EMBL" id="PAM64691.1"/>
    </source>
</evidence>
<evidence type="ECO:0000256" key="6">
    <source>
        <dbReference type="ARBA" id="ARBA00022729"/>
    </source>
</evidence>
<evidence type="ECO:0000313" key="15">
    <source>
        <dbReference type="Proteomes" id="UP000216433"/>
    </source>
</evidence>
<keyword evidence="4" id="KW-1134">Transmembrane beta strand</keyword>
<dbReference type="InterPro" id="IPR025885">
    <property type="entry name" value="PapC_N"/>
</dbReference>
<keyword evidence="3" id="KW-0813">Transport</keyword>
<comment type="similarity">
    <text evidence="2">Belongs to the fimbrial export usher family.</text>
</comment>
<evidence type="ECO:0000256" key="9">
    <source>
        <dbReference type="SAM" id="SignalP"/>
    </source>
</evidence>
<evidence type="ECO:0000259" key="10">
    <source>
        <dbReference type="Pfam" id="PF13953"/>
    </source>
</evidence>
<dbReference type="Gene3D" id="2.60.40.2070">
    <property type="match status" value="1"/>
</dbReference>
<evidence type="ECO:0000313" key="14">
    <source>
        <dbReference type="EMBL" id="PAM71857.1"/>
    </source>
</evidence>
<dbReference type="Gene3D" id="2.60.40.2610">
    <property type="entry name" value="Outer membrane usher protein FimD, plug domain"/>
    <property type="match status" value="1"/>
</dbReference>
<reference evidence="13 15" key="1">
    <citation type="submission" date="2017-06" db="EMBL/GenBank/DDBJ databases">
        <title>Genome sequencing and assembly of Stenotrophomonas maltophilia DF07.</title>
        <authorList>
            <person name="Iyer R."/>
        </authorList>
    </citation>
    <scope>NUCLEOTIDE SEQUENCE [LARGE SCALE GENOMIC DNA]</scope>
    <source>
        <strain evidence="13 15">DF07</strain>
        <plasmid evidence="12">unnamed1</plasmid>
    </source>
</reference>
<proteinExistence type="inferred from homology"/>
<keyword evidence="5" id="KW-0812">Transmembrane</keyword>
<dbReference type="InterPro" id="IPR042186">
    <property type="entry name" value="FimD_plug_dom"/>
</dbReference>
<evidence type="ECO:0000256" key="8">
    <source>
        <dbReference type="ARBA" id="ARBA00023237"/>
    </source>
</evidence>
<feature type="domain" description="PapC-like C-terminal" evidence="10">
    <location>
        <begin position="756"/>
        <end position="812"/>
    </location>
</feature>
<dbReference type="GO" id="GO:0009297">
    <property type="term" value="P:pilus assembly"/>
    <property type="evidence" value="ECO:0007669"/>
    <property type="project" value="InterPro"/>
</dbReference>
<dbReference type="AlphaFoldDB" id="A0A270NJX4"/>
<keyword evidence="7" id="KW-0472">Membrane</keyword>
<dbReference type="PANTHER" id="PTHR30451:SF20">
    <property type="entry name" value="FIMBRIAE USHER"/>
    <property type="match status" value="1"/>
</dbReference>
<gene>
    <name evidence="13" type="ORF">CEK00_09670</name>
    <name evidence="14" type="ORF">CEK00_09725</name>
    <name evidence="12" type="ORF">CEK00_21990</name>
</gene>
<feature type="chain" id="PRO_5011916409" evidence="9">
    <location>
        <begin position="42"/>
        <end position="855"/>
    </location>
</feature>
<dbReference type="Gene3D" id="2.60.40.3110">
    <property type="match status" value="1"/>
</dbReference>
<dbReference type="InterPro" id="IPR043142">
    <property type="entry name" value="PapC-like_C_sf"/>
</dbReference>
<dbReference type="Proteomes" id="UP000216433">
    <property type="component" value="Unassembled WGS sequence"/>
</dbReference>
<dbReference type="EMBL" id="NJGC01000009">
    <property type="protein sequence ID" value="PAM71848.1"/>
    <property type="molecule type" value="Genomic_DNA"/>
</dbReference>
<dbReference type="EMBL" id="NJGC01000009">
    <property type="protein sequence ID" value="PAM71857.1"/>
    <property type="molecule type" value="Genomic_DNA"/>
</dbReference>
<organism evidence="13 15">
    <name type="scientific">Stenotrophomonas maltophilia</name>
    <name type="common">Pseudomonas maltophilia</name>
    <name type="synonym">Xanthomonas maltophilia</name>
    <dbReference type="NCBI Taxonomy" id="40324"/>
    <lineage>
        <taxon>Bacteria</taxon>
        <taxon>Pseudomonadati</taxon>
        <taxon>Pseudomonadota</taxon>
        <taxon>Gammaproteobacteria</taxon>
        <taxon>Lysobacterales</taxon>
        <taxon>Lysobacteraceae</taxon>
        <taxon>Stenotrophomonas</taxon>
        <taxon>Stenotrophomonas maltophilia group</taxon>
    </lineage>
</organism>
<comment type="subcellular location">
    <subcellularLocation>
        <location evidence="1">Cell outer membrane</location>
        <topology evidence="1">Multi-pass membrane protein</topology>
    </subcellularLocation>
</comment>
<dbReference type="EMBL" id="NJGC01000149">
    <property type="protein sequence ID" value="PAM64691.1"/>
    <property type="molecule type" value="Genomic_DNA"/>
</dbReference>
<dbReference type="InterPro" id="IPR000015">
    <property type="entry name" value="Fimb_usher"/>
</dbReference>
<feature type="domain" description="PapC N-terminal" evidence="11">
    <location>
        <begin position="59"/>
        <end position="190"/>
    </location>
</feature>
<dbReference type="GO" id="GO:0009279">
    <property type="term" value="C:cell outer membrane"/>
    <property type="evidence" value="ECO:0007669"/>
    <property type="project" value="UniProtKB-SubCell"/>
</dbReference>
<sequence>MPRQHTSSHTFRTSGLRPAKLGRAVRASLIAACLCAPAAHAAPAGEVEFSEGFAFGLGVTDIARFNNGNPIEAGTYNVDVTVNGEPFARRDVAFVSTGVADAARLCLPISLLGEMGLKDAVLAAAQQSATGECLELESVLDGARVSYDDSALALHITIPQAYVQRAARGYVAPELRDAGVTAGFIDYSTNSHRSDGRTSHYLGLNAGVNLGPWRLRHRSSVAHSSERGTQASVISSYLQRDLPRWNSQLLLGQSNTGGELFDSVAFTGLRVATDDRMLPDSLRGYAPVVRGIAQSNAKVTIRQNGAIIYETTVAPGAFVVDDLYPTNGGGDLQVTVTESDGREETSTVAFSAVPQALREGSQRMSFTAGTLRDTGRTVEPLRFVEGTYVRGMSNRVTALGGVQFAEGYQSALIGAALNTPFGAIGIDATHAQARLGTGQTSRGQSFRVNYQRSIAQTGTNFGLAAYRYSTEGYFTLNDAASLVHQDAAAISPMRARSRFQVNFSQRIGEHSQISLSGGHSAYWSSNGGHSDLQLGFNSYYRSASYHLSATRYRTAAGHADTRYGLTVNVPLGRAARAPRLNTSVIQSAQGQQRQLGVSGTLGEDHALSYSVSGQQGAGTQGYNAHARYQGSYFDLNAGYSRAAGYQSMNLGASGSVVVHRGGINLGPALGESFALVEARGATGAQVGTSRKVSIARNGYAIVPYTSPYRWNTIDLDTSGAALDVDVDGSSRKVAPTAGSIVKLSFDSRNEPLLFVDAVDSAGMPLPFAAPISDEQGRVIGSVGQGGIIQLRLSEAGQALRVGLEDGAQCELNHPAPAATDAERAPMVRAICEPLGQQVQSASQPPGLSNAASLSH</sequence>
<dbReference type="FunFam" id="2.60.40.3110:FF:000001">
    <property type="entry name" value="Putative fimbrial outer membrane usher"/>
    <property type="match status" value="1"/>
</dbReference>
<keyword evidence="12" id="KW-0614">Plasmid</keyword>
<dbReference type="PANTHER" id="PTHR30451">
    <property type="entry name" value="OUTER MEMBRANE USHER PROTEIN"/>
    <property type="match status" value="1"/>
</dbReference>
<evidence type="ECO:0000259" key="11">
    <source>
        <dbReference type="Pfam" id="PF13954"/>
    </source>
</evidence>
<evidence type="ECO:0000313" key="13">
    <source>
        <dbReference type="EMBL" id="PAM71848.1"/>
    </source>
</evidence>
<evidence type="ECO:0000256" key="5">
    <source>
        <dbReference type="ARBA" id="ARBA00022692"/>
    </source>
</evidence>
<protein>
    <submittedName>
        <fullName evidence="13">Usher protein</fullName>
    </submittedName>
</protein>
<evidence type="ECO:0000256" key="2">
    <source>
        <dbReference type="ARBA" id="ARBA00008064"/>
    </source>
</evidence>
<evidence type="ECO:0000256" key="7">
    <source>
        <dbReference type="ARBA" id="ARBA00023136"/>
    </source>
</evidence>
<dbReference type="Pfam" id="PF00577">
    <property type="entry name" value="Usher"/>
    <property type="match status" value="1"/>
</dbReference>
<comment type="caution">
    <text evidence="13">The sequence shown here is derived from an EMBL/GenBank/DDBJ whole genome shotgun (WGS) entry which is preliminary data.</text>
</comment>
<accession>A0A270NJX4</accession>
<dbReference type="Gene3D" id="3.10.20.410">
    <property type="match status" value="1"/>
</dbReference>
<dbReference type="InterPro" id="IPR025949">
    <property type="entry name" value="PapC-like_C"/>
</dbReference>
<dbReference type="SUPFAM" id="SSF141729">
    <property type="entry name" value="FimD N-terminal domain-like"/>
    <property type="match status" value="1"/>
</dbReference>
<dbReference type="GO" id="GO:0015473">
    <property type="term" value="F:fimbrial usher porin activity"/>
    <property type="evidence" value="ECO:0007669"/>
    <property type="project" value="InterPro"/>
</dbReference>
<keyword evidence="8" id="KW-0998">Cell outer membrane</keyword>
<keyword evidence="6 9" id="KW-0732">Signal</keyword>
<evidence type="ECO:0000256" key="3">
    <source>
        <dbReference type="ARBA" id="ARBA00022448"/>
    </source>
</evidence>
<evidence type="ECO:0000256" key="1">
    <source>
        <dbReference type="ARBA" id="ARBA00004571"/>
    </source>
</evidence>
<dbReference type="Pfam" id="PF13953">
    <property type="entry name" value="PapC_C"/>
    <property type="match status" value="1"/>
</dbReference>